<dbReference type="InterPro" id="IPR047113">
    <property type="entry name" value="PA2G4/ARX1"/>
</dbReference>
<evidence type="ECO:0000256" key="2">
    <source>
        <dbReference type="SAM" id="MobiDB-lite"/>
    </source>
</evidence>
<dbReference type="AlphaFoldDB" id="A0A0S4MJ36"/>
<dbReference type="OrthoDB" id="5876363at2759"/>
<dbReference type="STRING" id="6211.A0A0S4MJ36"/>
<dbReference type="PANTHER" id="PTHR10804:SF11">
    <property type="entry name" value="PROLIFERATION-ASSOCIATED PROTEIN 2G4"/>
    <property type="match status" value="1"/>
</dbReference>
<dbReference type="EMBL" id="LN902027">
    <property type="protein sequence ID" value="CUT98458.1"/>
    <property type="molecule type" value="Genomic_DNA"/>
</dbReference>
<dbReference type="Gene3D" id="3.90.230.10">
    <property type="entry name" value="Creatinase/methionine aminopeptidase superfamily"/>
    <property type="match status" value="1"/>
</dbReference>
<comment type="similarity">
    <text evidence="1">Belongs to the peptidase M24 family.</text>
</comment>
<evidence type="ECO:0000313" key="4">
    <source>
        <dbReference type="Proteomes" id="UP000017246"/>
    </source>
</evidence>
<feature type="region of interest" description="Disordered" evidence="2">
    <location>
        <begin position="191"/>
        <end position="220"/>
    </location>
</feature>
<evidence type="ECO:0000256" key="1">
    <source>
        <dbReference type="ARBA" id="ARBA00007319"/>
    </source>
</evidence>
<reference evidence="3" key="1">
    <citation type="journal article" date="2013" name="Nature">
        <title>The genomes of four tapeworm species reveal adaptations to parasitism.</title>
        <authorList>
            <person name="Tsai I.J."/>
            <person name="Zarowiecki M."/>
            <person name="Holroyd N."/>
            <person name="Garciarrubio A."/>
            <person name="Sanchez-Flores A."/>
            <person name="Brooks K.L."/>
            <person name="Tracey A."/>
            <person name="Bobes R.J."/>
            <person name="Fragoso G."/>
            <person name="Sciutto E."/>
            <person name="Aslett M."/>
            <person name="Beasley H."/>
            <person name="Bennett H.M."/>
            <person name="Cai J."/>
            <person name="Camicia F."/>
            <person name="Clark R."/>
            <person name="Cucher M."/>
            <person name="De Silva N."/>
            <person name="Day T.A."/>
            <person name="Deplazes P."/>
            <person name="Estrada K."/>
            <person name="Fernandez C."/>
            <person name="Holland P.W."/>
            <person name="Hou J."/>
            <person name="Hu S."/>
            <person name="Huckvale T."/>
            <person name="Hung S.S."/>
            <person name="Kamenetzky L."/>
            <person name="Keane J.A."/>
            <person name="Kiss F."/>
            <person name="Koziol U."/>
            <person name="Lambert O."/>
            <person name="Liu K."/>
            <person name="Luo X."/>
            <person name="Luo Y."/>
            <person name="Macchiaroli N."/>
            <person name="Nichol S."/>
            <person name="Paps J."/>
            <person name="Parkinson J."/>
            <person name="Pouchkina-Stantcheva N."/>
            <person name="Riddiford N."/>
            <person name="Rosenzvit M."/>
            <person name="Salinas G."/>
            <person name="Wasmuth J.D."/>
            <person name="Zamanian M."/>
            <person name="Zheng Y."/>
            <person name="Cai X."/>
            <person name="Soberon X."/>
            <person name="Olson P.D."/>
            <person name="Laclette J.P."/>
            <person name="Brehm K."/>
            <person name="Berriman M."/>
            <person name="Garciarrubio A."/>
            <person name="Bobes R.J."/>
            <person name="Fragoso G."/>
            <person name="Sanchez-Flores A."/>
            <person name="Estrada K."/>
            <person name="Cevallos M.A."/>
            <person name="Morett E."/>
            <person name="Gonzalez V."/>
            <person name="Portillo T."/>
            <person name="Ochoa-Leyva A."/>
            <person name="Jose M.V."/>
            <person name="Sciutto E."/>
            <person name="Landa A."/>
            <person name="Jimenez L."/>
            <person name="Valdes V."/>
            <person name="Carrero J.C."/>
            <person name="Larralde C."/>
            <person name="Morales-Montor J."/>
            <person name="Limon-Lason J."/>
            <person name="Soberon X."/>
            <person name="Laclette J.P."/>
        </authorList>
    </citation>
    <scope>NUCLEOTIDE SEQUENCE [LARGE SCALE GENOMIC DNA]</scope>
</reference>
<dbReference type="Proteomes" id="UP000017246">
    <property type="component" value="Unassembled WGS sequence"/>
</dbReference>
<keyword evidence="4" id="KW-1185">Reference proteome</keyword>
<sequence>MSDYESDEEPTAADETVLNNNINLLEKKTTGRKADVIVAANVAVEVARRLVKPGNENYQVSDMIAKAVADFDCRPIQGVQSHLLKKLVYVGEKSIVLNPDDDQKKGVEKCTFEMSVEDIKSARYAVTECASHNVITPMPVLVEKEKEFVAQFRFTVVLMPNGLMKITGLPFDSSLYKTDFKTTDAEVKELLSQPVKASGGKKKKPLNAGNDQDRSTAQKA</sequence>
<protein>
    <submittedName>
        <fullName evidence="3">Proliferation-associated protein 2g4</fullName>
    </submittedName>
</protein>
<proteinExistence type="inferred from homology"/>
<dbReference type="PANTHER" id="PTHR10804">
    <property type="entry name" value="PROTEASE FAMILY M24 METHIONYL AMINOPEPTIDASE, AMINOPEPTIDASE P"/>
    <property type="match status" value="1"/>
</dbReference>
<reference evidence="3" key="2">
    <citation type="submission" date="2015-11" db="EMBL/GenBank/DDBJ databases">
        <authorList>
            <person name="Zhang Y."/>
            <person name="Guo Z."/>
        </authorList>
    </citation>
    <scope>NUCLEOTIDE SEQUENCE</scope>
</reference>
<dbReference type="SUPFAM" id="SSF55920">
    <property type="entry name" value="Creatinase/aminopeptidase"/>
    <property type="match status" value="1"/>
</dbReference>
<evidence type="ECO:0000313" key="3">
    <source>
        <dbReference type="EMBL" id="CUT98458.1"/>
    </source>
</evidence>
<accession>A0A0S4MJ36</accession>
<name>A0A0S4MJ36_ECHMU</name>
<dbReference type="InterPro" id="IPR036005">
    <property type="entry name" value="Creatinase/aminopeptidase-like"/>
</dbReference>
<feature type="compositionally biased region" description="Basic and acidic residues" evidence="2">
    <location>
        <begin position="211"/>
        <end position="220"/>
    </location>
</feature>
<organism evidence="3 4">
    <name type="scientific">Echinococcus multilocularis</name>
    <name type="common">Fox tapeworm</name>
    <dbReference type="NCBI Taxonomy" id="6211"/>
    <lineage>
        <taxon>Eukaryota</taxon>
        <taxon>Metazoa</taxon>
        <taxon>Spiralia</taxon>
        <taxon>Lophotrochozoa</taxon>
        <taxon>Platyhelminthes</taxon>
        <taxon>Cestoda</taxon>
        <taxon>Eucestoda</taxon>
        <taxon>Cyclophyllidea</taxon>
        <taxon>Taeniidae</taxon>
        <taxon>Echinococcus</taxon>
    </lineage>
</organism>